<feature type="domain" description="Glyoxalase-related protein" evidence="1">
    <location>
        <begin position="2"/>
        <end position="52"/>
    </location>
</feature>
<reference evidence="3" key="1">
    <citation type="submission" date="2015-06" db="EMBL/GenBank/DDBJ databases">
        <authorList>
            <person name="Radhakrishnan Rajesh"/>
            <person name="Underwood Anthony"/>
            <person name="Al-Shahib Ali"/>
        </authorList>
    </citation>
    <scope>NUCLEOTIDE SEQUENCE [LARGE SCALE GENOMIC DNA]</scope>
    <source>
        <strain evidence="3">P19_London_7_VIM_2_05_10</strain>
    </source>
</reference>
<dbReference type="Proteomes" id="UP000045039">
    <property type="component" value="Unassembled WGS sequence"/>
</dbReference>
<organism evidence="2 3">
    <name type="scientific">Pseudomonas aeruginosa</name>
    <dbReference type="NCBI Taxonomy" id="287"/>
    <lineage>
        <taxon>Bacteria</taxon>
        <taxon>Pseudomonadati</taxon>
        <taxon>Pseudomonadota</taxon>
        <taxon>Gammaproteobacteria</taxon>
        <taxon>Pseudomonadales</taxon>
        <taxon>Pseudomonadaceae</taxon>
        <taxon>Pseudomonas</taxon>
    </lineage>
</organism>
<dbReference type="AlphaFoldDB" id="A0A9P1W1A5"/>
<sequence length="112" mass="12680">MQTIESLKSQAKRLRTHFSAQNIELSHSQTLEAIAVIHGFKDWNTASALSPKKIKYPTTDESVEQLRERFNDMARTYATKPEGSPLSDEEKTEVKILLHQLGVAAKRQQTLS</sequence>
<evidence type="ECO:0000313" key="2">
    <source>
        <dbReference type="EMBL" id="CRP83298.1"/>
    </source>
</evidence>
<comment type="caution">
    <text evidence="2">The sequence shown here is derived from an EMBL/GenBank/DDBJ whole genome shotgun (WGS) entry which is preliminary data.</text>
</comment>
<dbReference type="EMBL" id="CVVU01000245">
    <property type="protein sequence ID" value="CRP83298.1"/>
    <property type="molecule type" value="Genomic_DNA"/>
</dbReference>
<dbReference type="InterPro" id="IPR045517">
    <property type="entry name" value="Glyoxalase_8"/>
</dbReference>
<protein>
    <recommendedName>
        <fullName evidence="1">Glyoxalase-related protein domain-containing protein</fullName>
    </recommendedName>
</protein>
<gene>
    <name evidence="2" type="ORF">PAERUG_P19_London_7_VIM_2_05_10_05720</name>
</gene>
<evidence type="ECO:0000259" key="1">
    <source>
        <dbReference type="Pfam" id="PF20066"/>
    </source>
</evidence>
<dbReference type="Pfam" id="PF20066">
    <property type="entry name" value="Glyoxalase_8"/>
    <property type="match status" value="1"/>
</dbReference>
<evidence type="ECO:0000313" key="3">
    <source>
        <dbReference type="Proteomes" id="UP000045039"/>
    </source>
</evidence>
<dbReference type="RefSeq" id="WP_003149232.1">
    <property type="nucleotide sequence ID" value="NZ_CAADND010000443.1"/>
</dbReference>
<accession>A0A9P1W1A5</accession>
<name>A0A9P1W1A5_PSEAI</name>
<proteinExistence type="predicted"/>